<sequence>MEDILMQSEVTSVDKPGHVVLDIESLTLSSDKCTGSPKMTQKILSRKGSNRMERRNCEEQVADEATKKVVVKAVACSQMEQVKQPLAANKTLLTVPNSANAINSDAADGKCRKLNRLTTFNPRRILLLFASLSSMGTIILIYFTLVIYRQQSIS</sequence>
<evidence type="ECO:0000313" key="3">
    <source>
        <dbReference type="Proteomes" id="UP001327560"/>
    </source>
</evidence>
<evidence type="ECO:0000256" key="1">
    <source>
        <dbReference type="SAM" id="Phobius"/>
    </source>
</evidence>
<proteinExistence type="predicted"/>
<gene>
    <name evidence="2" type="ORF">Cni_G15966</name>
</gene>
<reference evidence="2 3" key="1">
    <citation type="submission" date="2023-10" db="EMBL/GenBank/DDBJ databases">
        <title>Chromosome-scale genome assembly provides insights into flower coloration mechanisms of Canna indica.</title>
        <authorList>
            <person name="Li C."/>
        </authorList>
    </citation>
    <scope>NUCLEOTIDE SEQUENCE [LARGE SCALE GENOMIC DNA]</scope>
    <source>
        <tissue evidence="2">Flower</tissue>
    </source>
</reference>
<keyword evidence="1" id="KW-1133">Transmembrane helix</keyword>
<protein>
    <submittedName>
        <fullName evidence="2">Uncharacterized protein</fullName>
    </submittedName>
</protein>
<name>A0AAQ3QFH6_9LILI</name>
<keyword evidence="1" id="KW-0472">Membrane</keyword>
<organism evidence="2 3">
    <name type="scientific">Canna indica</name>
    <name type="common">Indian-shot</name>
    <dbReference type="NCBI Taxonomy" id="4628"/>
    <lineage>
        <taxon>Eukaryota</taxon>
        <taxon>Viridiplantae</taxon>
        <taxon>Streptophyta</taxon>
        <taxon>Embryophyta</taxon>
        <taxon>Tracheophyta</taxon>
        <taxon>Spermatophyta</taxon>
        <taxon>Magnoliopsida</taxon>
        <taxon>Liliopsida</taxon>
        <taxon>Zingiberales</taxon>
        <taxon>Cannaceae</taxon>
        <taxon>Canna</taxon>
    </lineage>
</organism>
<accession>A0AAQ3QFH6</accession>
<evidence type="ECO:0000313" key="2">
    <source>
        <dbReference type="EMBL" id="WOL07228.1"/>
    </source>
</evidence>
<dbReference type="EMBL" id="CP136894">
    <property type="protein sequence ID" value="WOL07228.1"/>
    <property type="molecule type" value="Genomic_DNA"/>
</dbReference>
<feature type="transmembrane region" description="Helical" evidence="1">
    <location>
        <begin position="125"/>
        <end position="148"/>
    </location>
</feature>
<dbReference type="Proteomes" id="UP001327560">
    <property type="component" value="Chromosome 5"/>
</dbReference>
<dbReference type="PANTHER" id="PTHR34064:SF3">
    <property type="entry name" value="OS04G0672300 PROTEIN"/>
    <property type="match status" value="1"/>
</dbReference>
<keyword evidence="3" id="KW-1185">Reference proteome</keyword>
<dbReference type="AlphaFoldDB" id="A0AAQ3QFH6"/>
<dbReference type="PANTHER" id="PTHR34064">
    <property type="entry name" value="OS04G0672300 PROTEIN"/>
    <property type="match status" value="1"/>
</dbReference>
<keyword evidence="1" id="KW-0812">Transmembrane</keyword>